<evidence type="ECO:0000313" key="3">
    <source>
        <dbReference type="Proteomes" id="UP000320231"/>
    </source>
</evidence>
<proteinExistence type="predicted"/>
<sequence>MFSATPFLGHHYQSAEQKQDHARNMEEACIKGAGVIDFVANWHVRATAYMKQNPTIKTALVSTNSITQGEQAGILWSRLIEEGVKINFAHRTFQWSSEAKGIAAVHCVIVGFALSSSSSAKKVIFEYETPKSDPFPVPASNINPYLANGPDIVVRNLSKPISDVPAMKWEISQPTEATSFFSLEKKNCFKRNLSQRNL</sequence>
<dbReference type="EMBL" id="AP019514">
    <property type="protein sequence ID" value="BBI61704.1"/>
    <property type="molecule type" value="Genomic_DNA"/>
</dbReference>
<protein>
    <recommendedName>
        <fullName evidence="1">MmeI-like DNA-methyltransferase domain-containing protein</fullName>
    </recommendedName>
</protein>
<dbReference type="InterPro" id="IPR046816">
    <property type="entry name" value="MmeI_Mtase"/>
</dbReference>
<dbReference type="Pfam" id="PF20473">
    <property type="entry name" value="MmeI_Mtase"/>
    <property type="match status" value="1"/>
</dbReference>
<organism evidence="2 3">
    <name type="scientific">Vreelandella sulfidaeris</name>
    <dbReference type="NCBI Taxonomy" id="115553"/>
    <lineage>
        <taxon>Bacteria</taxon>
        <taxon>Pseudomonadati</taxon>
        <taxon>Pseudomonadota</taxon>
        <taxon>Gammaproteobacteria</taxon>
        <taxon>Oceanospirillales</taxon>
        <taxon>Halomonadaceae</taxon>
        <taxon>Vreelandella</taxon>
    </lineage>
</organism>
<evidence type="ECO:0000313" key="2">
    <source>
        <dbReference type="EMBL" id="BBI61704.1"/>
    </source>
</evidence>
<reference evidence="2 3" key="1">
    <citation type="journal article" date="2019" name="Microbiol. Resour. Announc.">
        <title>Complete Genome Sequence of Halomonas sulfidaeris Strain Esulfide1 Isolated from a Metal Sulfide Rock at a Depth of 2,200 Meters, Obtained Using Nanopore Sequencing.</title>
        <authorList>
            <person name="Saito M."/>
            <person name="Nishigata A."/>
            <person name="Galipon J."/>
            <person name="Arakawa K."/>
        </authorList>
    </citation>
    <scope>NUCLEOTIDE SEQUENCE [LARGE SCALE GENOMIC DNA]</scope>
    <source>
        <strain evidence="2 3">ATCC BAA-803</strain>
    </source>
</reference>
<accession>A0A455UEZ8</accession>
<gene>
    <name evidence="2" type="ORF">HSBAA_30100</name>
</gene>
<evidence type="ECO:0000259" key="1">
    <source>
        <dbReference type="Pfam" id="PF20473"/>
    </source>
</evidence>
<feature type="domain" description="MmeI-like DNA-methyltransferase" evidence="1">
    <location>
        <begin position="5"/>
        <end position="125"/>
    </location>
</feature>
<dbReference type="Proteomes" id="UP000320231">
    <property type="component" value="Chromosome"/>
</dbReference>
<dbReference type="AlphaFoldDB" id="A0A455UEZ8"/>
<dbReference type="KEGG" id="hsr:HSBAA_30100"/>
<name>A0A455UEZ8_9GAMM</name>